<dbReference type="PANTHER" id="PTHR11440">
    <property type="entry name" value="LECITHIN-CHOLESTEROL ACYLTRANSFERASE-RELATED"/>
    <property type="match status" value="1"/>
</dbReference>
<dbReference type="Proteomes" id="UP000186309">
    <property type="component" value="Chromosome"/>
</dbReference>
<organism evidence="2 3">
    <name type="scientific">Paludisphaera borealis</name>
    <dbReference type="NCBI Taxonomy" id="1387353"/>
    <lineage>
        <taxon>Bacteria</taxon>
        <taxon>Pseudomonadati</taxon>
        <taxon>Planctomycetota</taxon>
        <taxon>Planctomycetia</taxon>
        <taxon>Isosphaerales</taxon>
        <taxon>Isosphaeraceae</taxon>
        <taxon>Paludisphaera</taxon>
    </lineage>
</organism>
<reference evidence="3" key="1">
    <citation type="submission" date="2016-12" db="EMBL/GenBank/DDBJ databases">
        <title>Comparative genomics of four Isosphaeraceae planctomycetes: a common pool of plasmids and glycoside hydrolase genes.</title>
        <authorList>
            <person name="Ivanova A."/>
        </authorList>
    </citation>
    <scope>NUCLEOTIDE SEQUENCE [LARGE SCALE GENOMIC DNA]</scope>
    <source>
        <strain evidence="3">PX4</strain>
    </source>
</reference>
<dbReference type="STRING" id="1387353.BSF38_01147"/>
<keyword evidence="3" id="KW-1185">Reference proteome</keyword>
<dbReference type="KEGG" id="pbor:BSF38_01147"/>
<protein>
    <recommendedName>
        <fullName evidence="4">Lecithin:cholesterol acyltransferase</fullName>
    </recommendedName>
</protein>
<dbReference type="InterPro" id="IPR029058">
    <property type="entry name" value="AB_hydrolase_fold"/>
</dbReference>
<dbReference type="InterPro" id="IPR003386">
    <property type="entry name" value="LACT/PDAT_acylTrfase"/>
</dbReference>
<accession>A0A1U7CLD1</accession>
<gene>
    <name evidence="2" type="ORF">BSF38_01147</name>
</gene>
<dbReference type="Gene3D" id="3.40.50.1820">
    <property type="entry name" value="alpha/beta hydrolase"/>
    <property type="match status" value="1"/>
</dbReference>
<sequence length="631" mass="68736">MPRKDRLLERCCLILLAWALAEGSVRAQGPAPESAVAAPPILFVPGTSGSFLTFSNGSVYWLDSDALLQQTVSQGMLSPSGDDTGVQVLQPGEVLDSVRVVLPASVKSELERIGLMPTDKPLHHLPVYAPFLDWARKTFGPSAVYLAPYDWRKGAGHASSQRIDSVVDEALAKTGAKKVVLLAHSLGGLVCRDYIAGAGKGKVDALISVGTPWLGAPKSARGLEWGYNFGVGFTTKPTPFLPKLYWYVIDPANPGKPIRQEPPFRLTFLPNEATAGLARNFPCVYQQLPTADLQRLYGKPFLFGLSPEASLSHLRDKNPALYDESQTWRKDHLKDDNFGVAHYAIAGLCDSKGDPGDFQDMQMALPGNDHLTTVDSGGLRDVLNRRVIKERRRVFTEIQSRRIPVFLDEFIAMDTDVDWGDGTSPLLSATASAQRRANEPLDPSAAEKYLGTGVKVAVLALEPPYSHGTLLNDPAIRQEVLRTYSERRAASGLGVDPRAEDVAVMTLELTTKAGDVTNGTVESVSVQIAGADFETNNHFFQNGAFWSDPLSSGATAKYFYHGPMRRDPATGVMRALRRSDLPGTVLRLTKAGFSKWTGAGVRLLIDGRPVVERKEEFVLSAFNRSLEIPIP</sequence>
<dbReference type="Pfam" id="PF02450">
    <property type="entry name" value="LCAT"/>
    <property type="match status" value="1"/>
</dbReference>
<evidence type="ECO:0000313" key="3">
    <source>
        <dbReference type="Proteomes" id="UP000186309"/>
    </source>
</evidence>
<dbReference type="AlphaFoldDB" id="A0A1U7CLD1"/>
<dbReference type="GO" id="GO:0008374">
    <property type="term" value="F:O-acyltransferase activity"/>
    <property type="evidence" value="ECO:0007669"/>
    <property type="project" value="InterPro"/>
</dbReference>
<dbReference type="EMBL" id="CP019082">
    <property type="protein sequence ID" value="APW59716.1"/>
    <property type="molecule type" value="Genomic_DNA"/>
</dbReference>
<evidence type="ECO:0000313" key="2">
    <source>
        <dbReference type="EMBL" id="APW59716.1"/>
    </source>
</evidence>
<dbReference type="SUPFAM" id="SSF53474">
    <property type="entry name" value="alpha/beta-Hydrolases"/>
    <property type="match status" value="1"/>
</dbReference>
<feature type="chain" id="PRO_5012482362" description="Lecithin:cholesterol acyltransferase" evidence="1">
    <location>
        <begin position="28"/>
        <end position="631"/>
    </location>
</feature>
<name>A0A1U7CLD1_9BACT</name>
<evidence type="ECO:0000256" key="1">
    <source>
        <dbReference type="SAM" id="SignalP"/>
    </source>
</evidence>
<feature type="signal peptide" evidence="1">
    <location>
        <begin position="1"/>
        <end position="27"/>
    </location>
</feature>
<proteinExistence type="predicted"/>
<dbReference type="GO" id="GO:0006629">
    <property type="term" value="P:lipid metabolic process"/>
    <property type="evidence" value="ECO:0007669"/>
    <property type="project" value="InterPro"/>
</dbReference>
<evidence type="ECO:0008006" key="4">
    <source>
        <dbReference type="Google" id="ProtNLM"/>
    </source>
</evidence>
<keyword evidence="1" id="KW-0732">Signal</keyword>